<protein>
    <submittedName>
        <fullName evidence="1">Uncharacterized protein</fullName>
    </submittedName>
</protein>
<proteinExistence type="predicted"/>
<comment type="caution">
    <text evidence="1">The sequence shown here is derived from an EMBL/GenBank/DDBJ whole genome shotgun (WGS) entry which is preliminary data.</text>
</comment>
<keyword evidence="2" id="KW-1185">Reference proteome</keyword>
<dbReference type="Gene3D" id="2.120.10.30">
    <property type="entry name" value="TolB, C-terminal domain"/>
    <property type="match status" value="1"/>
</dbReference>
<accession>A0ABW1ZAK6</accession>
<gene>
    <name evidence="1" type="ORF">ACFQBQ_10135</name>
</gene>
<organism evidence="1 2">
    <name type="scientific">Granulicella cerasi</name>
    <dbReference type="NCBI Taxonomy" id="741063"/>
    <lineage>
        <taxon>Bacteria</taxon>
        <taxon>Pseudomonadati</taxon>
        <taxon>Acidobacteriota</taxon>
        <taxon>Terriglobia</taxon>
        <taxon>Terriglobales</taxon>
        <taxon>Acidobacteriaceae</taxon>
        <taxon>Granulicella</taxon>
    </lineage>
</organism>
<evidence type="ECO:0000313" key="2">
    <source>
        <dbReference type="Proteomes" id="UP001596391"/>
    </source>
</evidence>
<dbReference type="RefSeq" id="WP_263369640.1">
    <property type="nucleotide sequence ID" value="NZ_JAGSYD010000001.1"/>
</dbReference>
<name>A0ABW1ZAK6_9BACT</name>
<dbReference type="InterPro" id="IPR011042">
    <property type="entry name" value="6-blade_b-propeller_TolB-like"/>
</dbReference>
<reference evidence="2" key="1">
    <citation type="journal article" date="2019" name="Int. J. Syst. Evol. Microbiol.">
        <title>The Global Catalogue of Microorganisms (GCM) 10K type strain sequencing project: providing services to taxonomists for standard genome sequencing and annotation.</title>
        <authorList>
            <consortium name="The Broad Institute Genomics Platform"/>
            <consortium name="The Broad Institute Genome Sequencing Center for Infectious Disease"/>
            <person name="Wu L."/>
            <person name="Ma J."/>
        </authorList>
    </citation>
    <scope>NUCLEOTIDE SEQUENCE [LARGE SCALE GENOMIC DNA]</scope>
    <source>
        <strain evidence="2">CGMCC 1.16026</strain>
    </source>
</reference>
<sequence length="644" mass="64622">MPFEGRVMGGQQPITGATIAVWQVGTSGYGAGATKMATTTTDSTGSFSFAANAYTCTSDNAPMYITSQGGDAGAGTNVNEMILAVIGPCTAARSSYFVVNEVSTAAAAVALAPFASTALGSGATPLIGATCSGCASGVFNAGLVAAMNETIPALIYPATGQTVATHTVGSLTVTTEAAKINSIANTLAACVNSSGQTSTTETRTNCGKLFSYTNATSASTRPYNTWQAALMMARYPYNNVTNLYNLATTTAPFVGLSSTPNDWTVAIGYASTAFGLGVDAGTSSSISVDAYGSVWFPTNKSSAHGVGYFDPSSQSFHGPYATAATHPQYVAVDNKSTASVFANDGSAARIASTPVDSPGAGTSYGVGDSTSISATGPLFVDNGGNVSVSGVNSSAAYNYVMLAGGSSMQRASTSAFSVTPTSTIGFAGSIADYGWVVGTGSGTSLLGLIGNCYLQYIIGGSPLNLGSVVSSLAMTYSVLFGSCSSGGVALLYNSASSYDYLSSSSSANMICSYRTGGCASYNIGLNAPMGVAVDGSNRLWIANSGDASLSVLQMSLSSSNQTTYSAVTSSSYQHGKSYGGTATTPYSVAIDASGNVWMSNAGCTTTGCSAGAYTLTEVVGVATPVVTPYSTMAATAAFSTSPTR</sequence>
<dbReference type="SUPFAM" id="SSF63829">
    <property type="entry name" value="Calcium-dependent phosphotriesterase"/>
    <property type="match status" value="1"/>
</dbReference>
<dbReference type="EMBL" id="JBHSWI010000001">
    <property type="protein sequence ID" value="MFC6645930.1"/>
    <property type="molecule type" value="Genomic_DNA"/>
</dbReference>
<dbReference type="Proteomes" id="UP001596391">
    <property type="component" value="Unassembled WGS sequence"/>
</dbReference>
<evidence type="ECO:0000313" key="1">
    <source>
        <dbReference type="EMBL" id="MFC6645930.1"/>
    </source>
</evidence>